<dbReference type="GO" id="GO:0000781">
    <property type="term" value="C:chromosome, telomeric region"/>
    <property type="evidence" value="ECO:0007669"/>
    <property type="project" value="InterPro"/>
</dbReference>
<feature type="compositionally biased region" description="Low complexity" evidence="1">
    <location>
        <begin position="547"/>
        <end position="556"/>
    </location>
</feature>
<dbReference type="EMBL" id="JAFCMP010000530">
    <property type="protein sequence ID" value="KAG5177011.1"/>
    <property type="molecule type" value="Genomic_DNA"/>
</dbReference>
<feature type="compositionally biased region" description="Acidic residues" evidence="1">
    <location>
        <begin position="579"/>
        <end position="605"/>
    </location>
</feature>
<gene>
    <name evidence="4" type="ORF">JKP88DRAFT_350842</name>
</gene>
<accession>A0A836CA89</accession>
<feature type="compositionally biased region" description="Low complexity" evidence="1">
    <location>
        <begin position="653"/>
        <end position="662"/>
    </location>
</feature>
<feature type="region of interest" description="Disordered" evidence="1">
    <location>
        <begin position="909"/>
        <end position="955"/>
    </location>
</feature>
<dbReference type="PANTHER" id="PTHR46833">
    <property type="entry name" value="TELOMERIC REPEAT-BINDING FACTOR 2 TERF2"/>
    <property type="match status" value="1"/>
</dbReference>
<comment type="caution">
    <text evidence="4">The sequence shown here is derived from an EMBL/GenBank/DDBJ whole genome shotgun (WGS) entry which is preliminary data.</text>
</comment>
<dbReference type="SUPFAM" id="SSF46689">
    <property type="entry name" value="Homeodomain-like"/>
    <property type="match status" value="1"/>
</dbReference>
<evidence type="ECO:0008006" key="6">
    <source>
        <dbReference type="Google" id="ProtNLM"/>
    </source>
</evidence>
<evidence type="ECO:0000313" key="5">
    <source>
        <dbReference type="Proteomes" id="UP000664859"/>
    </source>
</evidence>
<dbReference type="Proteomes" id="UP000664859">
    <property type="component" value="Unassembled WGS sequence"/>
</dbReference>
<protein>
    <recommendedName>
        <fullName evidence="6">Myb-like domain-containing protein</fullName>
    </recommendedName>
</protein>
<feature type="compositionally biased region" description="Gly residues" evidence="1">
    <location>
        <begin position="606"/>
        <end position="625"/>
    </location>
</feature>
<feature type="compositionally biased region" description="Low complexity" evidence="1">
    <location>
        <begin position="926"/>
        <end position="935"/>
    </location>
</feature>
<proteinExistence type="predicted"/>
<feature type="domain" description="HTH myb-type" evidence="3">
    <location>
        <begin position="798"/>
        <end position="846"/>
    </location>
</feature>
<dbReference type="InterPro" id="IPR017930">
    <property type="entry name" value="Myb_dom"/>
</dbReference>
<feature type="region of interest" description="Disordered" evidence="1">
    <location>
        <begin position="569"/>
        <end position="700"/>
    </location>
</feature>
<dbReference type="Gene3D" id="1.10.10.60">
    <property type="entry name" value="Homeodomain-like"/>
    <property type="match status" value="1"/>
</dbReference>
<dbReference type="PROSITE" id="PS50090">
    <property type="entry name" value="MYB_LIKE"/>
    <property type="match status" value="1"/>
</dbReference>
<evidence type="ECO:0000313" key="4">
    <source>
        <dbReference type="EMBL" id="KAG5177011.1"/>
    </source>
</evidence>
<feature type="region of interest" description="Disordered" evidence="1">
    <location>
        <begin position="417"/>
        <end position="556"/>
    </location>
</feature>
<dbReference type="InterPro" id="IPR009057">
    <property type="entry name" value="Homeodomain-like_sf"/>
</dbReference>
<organism evidence="4 5">
    <name type="scientific">Tribonema minus</name>
    <dbReference type="NCBI Taxonomy" id="303371"/>
    <lineage>
        <taxon>Eukaryota</taxon>
        <taxon>Sar</taxon>
        <taxon>Stramenopiles</taxon>
        <taxon>Ochrophyta</taxon>
        <taxon>PX clade</taxon>
        <taxon>Xanthophyceae</taxon>
        <taxon>Tribonematales</taxon>
        <taxon>Tribonemataceae</taxon>
        <taxon>Tribonema</taxon>
    </lineage>
</organism>
<feature type="compositionally biased region" description="Basic and acidic residues" evidence="1">
    <location>
        <begin position="456"/>
        <end position="468"/>
    </location>
</feature>
<dbReference type="Pfam" id="PF00249">
    <property type="entry name" value="Myb_DNA-binding"/>
    <property type="match status" value="1"/>
</dbReference>
<dbReference type="CDD" id="cd11660">
    <property type="entry name" value="SANT_TRF"/>
    <property type="match status" value="1"/>
</dbReference>
<sequence length="967" mass="100973">MVRDAPPGIRQEVDLDVGSLGSRLKVAELVDTLNDLVQAARDKDEDITVYLNKARTTFSHLRARMADAKLGRDSRWFDYELELAKHAALAVIRNKLKCAEANDVNVQGLDCTAYMTAVGEVLVSQGTAATAEQEAMERYRRQKAHENLRDIFAEGMGRARVLARAPAAAAAPLRLQSQAVCVRRAAARRSDGSAERRELRCAARCRSRARPRAHDDSAAAATAEGSDWCRLLLITRTPAVLARAFIDRQEGVISVMKLNALLHENELSTLMANIMTLCRHLDDSLDKPRLPMIYGRGLKPPTIRPLQRGATVPAPWSDAMLAADDGAFRARVLQDLGMLNAGRGGGGAPERSGDAQQRRRLALAPDAFRWHAGRASSAQKRSKAAAAAAAAATAAADGLAAPLLPTVAAAAAGAVKKRGADETETDDEAKGGGGKGKGKAKRPRAEGEAGVPPTPDEAKRLRAAREAAEAVVHNRRGLSTVEQALAEAPSPARPVAVQKRLKLRRSTKENVKNAKAKASPPSPQRKKGLKRAIAGAGGGSSAESDDGYASSSSSGDGAVVVVSVKRNGPLDWASHSDSEFESDELVEEEDDEEPEVELEPEEAEEGQGGAAEGAEGGGGAEGQAGLGAPETPGEGGKPRTLRAVQAAHRRALPPRAAVAQRQSSGQRNAPPPPQKRITLSRSPGEQRAALPSALPPPHVSRRVARAFCKVDWTDSQSVDEPLASPGGAAGAIARMGEAQAPGERWVKPLKKTVASGSRGRRFWAASARAGSDGMRGPMPCHLRAAADSRSSTARHQPTKEEEGYLRDGVKIYGEGRWAVILEAYPFENRTSVNLKDKWRNITKSDAATARASAAQDAAANGDGGDGGGGLALLGDGSAPPALRPLAPRVLLPGIGLPLAPSPLQLGAAPGAAAGFAPPPLLPQQPPQQQQGLEPPEGGGGAAEGAGAGDGVAPLGMSAAGASNIAQV</sequence>
<dbReference type="AlphaFoldDB" id="A0A836CA89"/>
<evidence type="ECO:0000256" key="1">
    <source>
        <dbReference type="SAM" id="MobiDB-lite"/>
    </source>
</evidence>
<dbReference type="SMART" id="SM00717">
    <property type="entry name" value="SANT"/>
    <property type="match status" value="1"/>
</dbReference>
<evidence type="ECO:0000259" key="3">
    <source>
        <dbReference type="PROSITE" id="PS51294"/>
    </source>
</evidence>
<reference evidence="4" key="1">
    <citation type="submission" date="2021-02" db="EMBL/GenBank/DDBJ databases">
        <title>First Annotated Genome of the Yellow-green Alga Tribonema minus.</title>
        <authorList>
            <person name="Mahan K.M."/>
        </authorList>
    </citation>
    <scope>NUCLEOTIDE SEQUENCE</scope>
    <source>
        <strain evidence="4">UTEX B ZZ1240</strain>
    </source>
</reference>
<dbReference type="InterPro" id="IPR030657">
    <property type="entry name" value="TERF2"/>
</dbReference>
<dbReference type="OrthoDB" id="608866at2759"/>
<feature type="domain" description="Myb-like" evidence="2">
    <location>
        <begin position="789"/>
        <end position="842"/>
    </location>
</feature>
<evidence type="ECO:0000259" key="2">
    <source>
        <dbReference type="PROSITE" id="PS50090"/>
    </source>
</evidence>
<dbReference type="GO" id="GO:0031848">
    <property type="term" value="P:protection from non-homologous end joining at telomere"/>
    <property type="evidence" value="ECO:0007669"/>
    <property type="project" value="InterPro"/>
</dbReference>
<dbReference type="PROSITE" id="PS51294">
    <property type="entry name" value="HTH_MYB"/>
    <property type="match status" value="1"/>
</dbReference>
<dbReference type="GO" id="GO:0005634">
    <property type="term" value="C:nucleus"/>
    <property type="evidence" value="ECO:0007669"/>
    <property type="project" value="InterPro"/>
</dbReference>
<dbReference type="PANTHER" id="PTHR46833:SF1">
    <property type="entry name" value="TELOMERIC REPEAT-BINDING FACTOR 2"/>
    <property type="match status" value="1"/>
</dbReference>
<name>A0A836CA89_9STRA</name>
<keyword evidence="5" id="KW-1185">Reference proteome</keyword>
<dbReference type="InterPro" id="IPR001005">
    <property type="entry name" value="SANT/Myb"/>
</dbReference>
<feature type="compositionally biased region" description="Gly residues" evidence="1">
    <location>
        <begin position="936"/>
        <end position="949"/>
    </location>
</feature>
<dbReference type="GO" id="GO:0042162">
    <property type="term" value="F:telomeric DNA binding"/>
    <property type="evidence" value="ECO:0007669"/>
    <property type="project" value="InterPro"/>
</dbReference>
<feature type="compositionally biased region" description="Pro residues" evidence="1">
    <location>
        <begin position="916"/>
        <end position="925"/>
    </location>
</feature>